<feature type="transmembrane region" description="Helical" evidence="2">
    <location>
        <begin position="93"/>
        <end position="120"/>
    </location>
</feature>
<evidence type="ECO:0000313" key="3">
    <source>
        <dbReference type="EMBL" id="KOF95614.1"/>
    </source>
</evidence>
<feature type="region of interest" description="Disordered" evidence="1">
    <location>
        <begin position="270"/>
        <end position="323"/>
    </location>
</feature>
<accession>A0A0L8I2K9</accession>
<evidence type="ECO:0000256" key="1">
    <source>
        <dbReference type="SAM" id="MobiDB-lite"/>
    </source>
</evidence>
<keyword evidence="2" id="KW-0812">Transmembrane</keyword>
<feature type="transmembrane region" description="Helical" evidence="2">
    <location>
        <begin position="126"/>
        <end position="153"/>
    </location>
</feature>
<feature type="transmembrane region" description="Helical" evidence="2">
    <location>
        <begin position="64"/>
        <end position="86"/>
    </location>
</feature>
<dbReference type="OrthoDB" id="10284930at2759"/>
<keyword evidence="2" id="KW-1133">Transmembrane helix</keyword>
<protein>
    <submittedName>
        <fullName evidence="3">Uncharacterized protein</fullName>
    </submittedName>
</protein>
<gene>
    <name evidence="3" type="ORF">OCBIM_22037740mg</name>
</gene>
<name>A0A0L8I2K9_OCTBM</name>
<feature type="compositionally biased region" description="Polar residues" evidence="1">
    <location>
        <begin position="303"/>
        <end position="323"/>
    </location>
</feature>
<organism evidence="3">
    <name type="scientific">Octopus bimaculoides</name>
    <name type="common">California two-spotted octopus</name>
    <dbReference type="NCBI Taxonomy" id="37653"/>
    <lineage>
        <taxon>Eukaryota</taxon>
        <taxon>Metazoa</taxon>
        <taxon>Spiralia</taxon>
        <taxon>Lophotrochozoa</taxon>
        <taxon>Mollusca</taxon>
        <taxon>Cephalopoda</taxon>
        <taxon>Coleoidea</taxon>
        <taxon>Octopodiformes</taxon>
        <taxon>Octopoda</taxon>
        <taxon>Incirrata</taxon>
        <taxon>Octopodidae</taxon>
        <taxon>Octopus</taxon>
    </lineage>
</organism>
<evidence type="ECO:0000256" key="2">
    <source>
        <dbReference type="SAM" id="Phobius"/>
    </source>
</evidence>
<dbReference type="EMBL" id="KQ416708">
    <property type="protein sequence ID" value="KOF95613.1"/>
    <property type="molecule type" value="Genomic_DNA"/>
</dbReference>
<keyword evidence="2" id="KW-0472">Membrane</keyword>
<dbReference type="EMBL" id="KQ416708">
    <property type="protein sequence ID" value="KOF95614.1"/>
    <property type="molecule type" value="Genomic_DNA"/>
</dbReference>
<dbReference type="KEGG" id="obi:106884522"/>
<reference evidence="3" key="1">
    <citation type="submission" date="2015-07" db="EMBL/GenBank/DDBJ databases">
        <title>MeaNS - Measles Nucleotide Surveillance Program.</title>
        <authorList>
            <person name="Tran T."/>
            <person name="Druce J."/>
        </authorList>
    </citation>
    <scope>NUCLEOTIDE SEQUENCE</scope>
    <source>
        <strain evidence="3">UCB-OBI-ISO-001</strain>
        <tissue evidence="3">Gonad</tissue>
    </source>
</reference>
<proteinExistence type="predicted"/>
<feature type="transmembrane region" description="Helical" evidence="2">
    <location>
        <begin position="18"/>
        <end position="44"/>
    </location>
</feature>
<sequence>MAGINISKFMKSQKKKSFAALTVTITFCILHLLLWLCIVFRIGWHAPKLHRNGIPAHVAISQLSTVGSVSDSICILVSLGAMFGLTKDYNGRLFLFVWVIFMVFYLIFEALLNCCFLYWSVENKQIKFVLISTIVFWLGRSFILAVSTIQVMARFYELIRIKEENQPPTIIVTGTNGDQQTVRNPAYKPKAQRSVSVTTVSSTMSNLSNPDEYCEKQYPGFLPMSINYEYAYPYTFDDDLYDPQFLQYIIDSYPENQQSATGASGAIVSPSYEEATSGPNLCPPPYNVHENLPPSYNEGDVNYTLSARSTDNTPSSTLLDNQH</sequence>
<dbReference type="AlphaFoldDB" id="A0A0L8I2K9"/>